<dbReference type="VEuPathDB" id="FungiDB:HpaG804026"/>
<keyword evidence="2" id="KW-1185">Reference proteome</keyword>
<sequence length="83" mass="8624">MNRQALDVTPPRAVTPCLSSPAAYFGIRQPGYARASENVQMAQAPQQVLPQAFCTTTGLHGTTDAAALAPCTSASASWTGTGW</sequence>
<dbReference type="EMBL" id="JH598136">
    <property type="status" value="NOT_ANNOTATED_CDS"/>
    <property type="molecule type" value="Genomic_DNA"/>
</dbReference>
<dbReference type="EnsemblProtists" id="HpaT804026">
    <property type="protein sequence ID" value="HpaP804026"/>
    <property type="gene ID" value="HpaG804026"/>
</dbReference>
<dbReference type="InParanoid" id="M4BCL0"/>
<dbReference type="HOGENOM" id="CLU_2547414_0_0_1"/>
<reference evidence="1" key="2">
    <citation type="submission" date="2015-06" db="UniProtKB">
        <authorList>
            <consortium name="EnsemblProtists"/>
        </authorList>
    </citation>
    <scope>IDENTIFICATION</scope>
    <source>
        <strain evidence="1">Emoy2</strain>
    </source>
</reference>
<evidence type="ECO:0000313" key="1">
    <source>
        <dbReference type="EnsemblProtists" id="HpaP804026"/>
    </source>
</evidence>
<protein>
    <submittedName>
        <fullName evidence="1">Uncharacterized protein</fullName>
    </submittedName>
</protein>
<dbReference type="Proteomes" id="UP000011713">
    <property type="component" value="Unassembled WGS sequence"/>
</dbReference>
<proteinExistence type="predicted"/>
<organism evidence="1 2">
    <name type="scientific">Hyaloperonospora arabidopsidis (strain Emoy2)</name>
    <name type="common">Downy mildew agent</name>
    <name type="synonym">Peronospora arabidopsidis</name>
    <dbReference type="NCBI Taxonomy" id="559515"/>
    <lineage>
        <taxon>Eukaryota</taxon>
        <taxon>Sar</taxon>
        <taxon>Stramenopiles</taxon>
        <taxon>Oomycota</taxon>
        <taxon>Peronosporomycetes</taxon>
        <taxon>Peronosporales</taxon>
        <taxon>Peronosporaceae</taxon>
        <taxon>Hyaloperonospora</taxon>
    </lineage>
</organism>
<name>M4BCL0_HYAAE</name>
<reference evidence="2" key="1">
    <citation type="journal article" date="2010" name="Science">
        <title>Signatures of adaptation to obligate biotrophy in the Hyaloperonospora arabidopsidis genome.</title>
        <authorList>
            <person name="Baxter L."/>
            <person name="Tripathy S."/>
            <person name="Ishaque N."/>
            <person name="Boot N."/>
            <person name="Cabral A."/>
            <person name="Kemen E."/>
            <person name="Thines M."/>
            <person name="Ah-Fong A."/>
            <person name="Anderson R."/>
            <person name="Badejoko W."/>
            <person name="Bittner-Eddy P."/>
            <person name="Boore J.L."/>
            <person name="Chibucos M.C."/>
            <person name="Coates M."/>
            <person name="Dehal P."/>
            <person name="Delehaunty K."/>
            <person name="Dong S."/>
            <person name="Downton P."/>
            <person name="Dumas B."/>
            <person name="Fabro G."/>
            <person name="Fronick C."/>
            <person name="Fuerstenberg S.I."/>
            <person name="Fulton L."/>
            <person name="Gaulin E."/>
            <person name="Govers F."/>
            <person name="Hughes L."/>
            <person name="Humphray S."/>
            <person name="Jiang R.H."/>
            <person name="Judelson H."/>
            <person name="Kamoun S."/>
            <person name="Kyung K."/>
            <person name="Meijer H."/>
            <person name="Minx P."/>
            <person name="Morris P."/>
            <person name="Nelson J."/>
            <person name="Phuntumart V."/>
            <person name="Qutob D."/>
            <person name="Rehmany A."/>
            <person name="Rougon-Cardoso A."/>
            <person name="Ryden P."/>
            <person name="Torto-Alalibo T."/>
            <person name="Studholme D."/>
            <person name="Wang Y."/>
            <person name="Win J."/>
            <person name="Wood J."/>
            <person name="Clifton S.W."/>
            <person name="Rogers J."/>
            <person name="Van den Ackerveken G."/>
            <person name="Jones J.D."/>
            <person name="McDowell J.M."/>
            <person name="Beynon J."/>
            <person name="Tyler B.M."/>
        </authorList>
    </citation>
    <scope>NUCLEOTIDE SEQUENCE [LARGE SCALE GENOMIC DNA]</scope>
    <source>
        <strain evidence="2">Emoy2</strain>
    </source>
</reference>
<accession>M4BCL0</accession>
<evidence type="ECO:0000313" key="2">
    <source>
        <dbReference type="Proteomes" id="UP000011713"/>
    </source>
</evidence>
<dbReference type="AlphaFoldDB" id="M4BCL0"/>